<feature type="domain" description="SLH" evidence="5">
    <location>
        <begin position="863"/>
        <end position="919"/>
    </location>
</feature>
<evidence type="ECO:0000256" key="1">
    <source>
        <dbReference type="ARBA" id="ARBA00004196"/>
    </source>
</evidence>
<dbReference type="Proteomes" id="UP000184032">
    <property type="component" value="Unassembled WGS sequence"/>
</dbReference>
<dbReference type="Pfam" id="PF06458">
    <property type="entry name" value="MucBP"/>
    <property type="match status" value="2"/>
</dbReference>
<feature type="region of interest" description="Disordered" evidence="3">
    <location>
        <begin position="795"/>
        <end position="816"/>
    </location>
</feature>
<evidence type="ECO:0000256" key="3">
    <source>
        <dbReference type="SAM" id="MobiDB-lite"/>
    </source>
</evidence>
<dbReference type="Gene3D" id="2.60.40.4270">
    <property type="entry name" value="Listeria-Bacteroides repeat domain"/>
    <property type="match status" value="2"/>
</dbReference>
<feature type="region of interest" description="Disordered" evidence="3">
    <location>
        <begin position="620"/>
        <end position="646"/>
    </location>
</feature>
<dbReference type="InterPro" id="IPR013378">
    <property type="entry name" value="InlB-like_B-rpt"/>
</dbReference>
<evidence type="ECO:0000256" key="4">
    <source>
        <dbReference type="SAM" id="SignalP"/>
    </source>
</evidence>
<dbReference type="Gene3D" id="3.10.20.320">
    <property type="entry name" value="Putative peptidoglycan bound protein (lpxtg motif)"/>
    <property type="match status" value="1"/>
</dbReference>
<protein>
    <submittedName>
        <fullName evidence="6">Listeria/Bacterioides repeat-containing protein</fullName>
    </submittedName>
</protein>
<comment type="subcellular location">
    <subcellularLocation>
        <location evidence="1">Cell envelope</location>
    </subcellularLocation>
</comment>
<dbReference type="PROSITE" id="PS51272">
    <property type="entry name" value="SLH"/>
    <property type="match status" value="3"/>
</dbReference>
<dbReference type="InterPro" id="IPR051465">
    <property type="entry name" value="Cell_Envelope_Struct_Comp"/>
</dbReference>
<evidence type="ECO:0000313" key="6">
    <source>
        <dbReference type="EMBL" id="SHH66156.1"/>
    </source>
</evidence>
<dbReference type="NCBIfam" id="TIGR02543">
    <property type="entry name" value="List_Bact_rpt"/>
    <property type="match status" value="1"/>
</dbReference>
<feature type="compositionally biased region" description="Basic and acidic residues" evidence="3">
    <location>
        <begin position="399"/>
        <end position="410"/>
    </location>
</feature>
<accession>A0A1M5UT96</accession>
<dbReference type="Gene3D" id="2.60.40.10">
    <property type="entry name" value="Immunoglobulins"/>
    <property type="match status" value="1"/>
</dbReference>
<reference evidence="6 7" key="1">
    <citation type="submission" date="2016-11" db="EMBL/GenBank/DDBJ databases">
        <authorList>
            <person name="Jaros S."/>
            <person name="Januszkiewicz K."/>
            <person name="Wedrychowicz H."/>
        </authorList>
    </citation>
    <scope>NUCLEOTIDE SEQUENCE [LARGE SCALE GENOMIC DNA]</scope>
    <source>
        <strain evidence="6 7">DSM 21120</strain>
    </source>
</reference>
<dbReference type="Pfam" id="PF17802">
    <property type="entry name" value="SpaA"/>
    <property type="match status" value="1"/>
</dbReference>
<dbReference type="Pfam" id="PF09479">
    <property type="entry name" value="Flg_new"/>
    <property type="match status" value="1"/>
</dbReference>
<feature type="domain" description="SLH" evidence="5">
    <location>
        <begin position="920"/>
        <end position="973"/>
    </location>
</feature>
<feature type="compositionally biased region" description="Basic and acidic residues" evidence="3">
    <location>
        <begin position="546"/>
        <end position="583"/>
    </location>
</feature>
<keyword evidence="2" id="KW-0677">Repeat</keyword>
<dbReference type="PANTHER" id="PTHR43308">
    <property type="entry name" value="OUTER MEMBRANE PROTEIN ALPHA-RELATED"/>
    <property type="match status" value="1"/>
</dbReference>
<dbReference type="STRING" id="1120995.SAMN02745245_01874"/>
<feature type="domain" description="SLH" evidence="5">
    <location>
        <begin position="801"/>
        <end position="862"/>
    </location>
</feature>
<evidence type="ECO:0000259" key="5">
    <source>
        <dbReference type="PROSITE" id="PS51272"/>
    </source>
</evidence>
<proteinExistence type="predicted"/>
<dbReference type="GO" id="GO:0030313">
    <property type="term" value="C:cell envelope"/>
    <property type="evidence" value="ECO:0007669"/>
    <property type="project" value="UniProtKB-SubCell"/>
</dbReference>
<dbReference type="InterPro" id="IPR009459">
    <property type="entry name" value="MucBP_dom"/>
</dbReference>
<dbReference type="EMBL" id="FQXI01000020">
    <property type="protein sequence ID" value="SHH66156.1"/>
    <property type="molecule type" value="Genomic_DNA"/>
</dbReference>
<dbReference type="InterPro" id="IPR041033">
    <property type="entry name" value="SpaA_PFL_dom_1"/>
</dbReference>
<feature type="non-terminal residue" evidence="6">
    <location>
        <position position="973"/>
    </location>
</feature>
<feature type="region of interest" description="Disordered" evidence="3">
    <location>
        <begin position="390"/>
        <end position="410"/>
    </location>
</feature>
<dbReference type="Pfam" id="PF00395">
    <property type="entry name" value="SLH"/>
    <property type="match status" value="3"/>
</dbReference>
<dbReference type="InterPro" id="IPR001119">
    <property type="entry name" value="SLH_dom"/>
</dbReference>
<feature type="chain" id="PRO_5012138389" evidence="4">
    <location>
        <begin position="24"/>
        <end position="973"/>
    </location>
</feature>
<feature type="region of interest" description="Disordered" evidence="3">
    <location>
        <begin position="529"/>
        <end position="597"/>
    </location>
</feature>
<dbReference type="InterPro" id="IPR013783">
    <property type="entry name" value="Ig-like_fold"/>
</dbReference>
<feature type="signal peptide" evidence="4">
    <location>
        <begin position="1"/>
        <end position="23"/>
    </location>
</feature>
<evidence type="ECO:0000313" key="7">
    <source>
        <dbReference type="Proteomes" id="UP000184032"/>
    </source>
</evidence>
<organism evidence="6 7">
    <name type="scientific">Anaerosphaera aminiphila DSM 21120</name>
    <dbReference type="NCBI Taxonomy" id="1120995"/>
    <lineage>
        <taxon>Bacteria</taxon>
        <taxon>Bacillati</taxon>
        <taxon>Bacillota</taxon>
        <taxon>Tissierellia</taxon>
        <taxon>Tissierellales</taxon>
        <taxon>Peptoniphilaceae</taxon>
        <taxon>Anaerosphaera</taxon>
    </lineage>
</organism>
<keyword evidence="4" id="KW-0732">Signal</keyword>
<feature type="compositionally biased region" description="Low complexity" evidence="3">
    <location>
        <begin position="797"/>
        <end position="809"/>
    </location>
</feature>
<gene>
    <name evidence="6" type="ORF">SAMN02745245_01874</name>
</gene>
<dbReference type="RefSeq" id="WP_200779521.1">
    <property type="nucleotide sequence ID" value="NZ_FQXI01000020.1"/>
</dbReference>
<dbReference type="AlphaFoldDB" id="A0A1M5UT96"/>
<sequence length="973" mass="108726">MKKRIISLLLVFTFIFSTIPSFAAENNELAPDVKSTGKVTVNYLDMSGFPLTYEDNKKSFESVELTGDIGTTYATQGLYPKYKNIPDVMNREYFFNCSDGATTGVFTDTEQVVNYYYLKIEGFVQVKHMGNINGKEYEISPPTNYMNYIGNQYEISPKEIPDWTPIDSETITGTYDESFPKVITIKYEFNPVYKNDENSSVIVLLNSPTVNDDPMYPGGTKKSIVVKGTKGEIGQVRYDKYILNGDTPKVNINTPSWTKESENLRSEVLSGTFKNDIDIIKIDYTLSTPQYNSNAVYIDKYTKDEVSKYKVSDIPTNMDNKVGLPYEISPIINENDKYDYKDTDGRIYIFNSISKEGSLPTGILEYDLNKESPVDIIFLYDRVFTITYNGNKDATGTPPDDKKSPYSRDGEATVMDKGDLVNGELEFKEWNTKADGTGTTYSPDGKIEFNEALIKEIDASDNKEGITLYAIWEAPTPGSVLVNKVDAETGKGLEGATFKLDKEIEASEEKDDVVLDDKSKEIAEIEAELEQKTTELNTLATPLEENGEKIATESTNEEPKSLEKSSEEKAFEQQPKSPEKASEENTTGQEPIGQEPDIEQQIEKLKEEIKELEVKLELLNSKEENDSTENNPIENDPVEEFPKELTTGTDGKVTIENLEDGTYTLKEIVAPEGYILEEDKEYTIKVVNGTVTINDEADVKEITITNKKIVPTEEYRVTYDGNTNDSGTVPVDTNNPYAKDSEVTVLPKGNLSKTGYTFKGWNTKIDGSGTSYKVGDTFKITANTTLYAIWQKDSEDSGTGWTWSGDSSTASKESPKTEEVLTHMAYLNGYPDNTIRPQGSITRAEVATIFSRLKVGEANIPSGTTNYSDVNPSDWYSKYIAFVTDNNIMEGYEDGSFKPNDKITRAEFTAVVARYNSLSDTTSTFEDVIGHWAAGYIGSVTNKGWINGYPDGTFKPEKDISREEVATMVNKML</sequence>
<evidence type="ECO:0000256" key="2">
    <source>
        <dbReference type="ARBA" id="ARBA00022737"/>
    </source>
</evidence>
<keyword evidence="7" id="KW-1185">Reference proteome</keyword>
<dbReference type="PANTHER" id="PTHR43308:SF5">
    <property type="entry name" value="S-LAYER PROTEIN _ PEPTIDOGLYCAN ENDO-BETA-N-ACETYLGLUCOSAMINIDASE"/>
    <property type="match status" value="1"/>
</dbReference>
<name>A0A1M5UT96_9FIRM</name>
<dbReference type="InterPro" id="IPR042229">
    <property type="entry name" value="Listeria/Bacterioides_rpt_sf"/>
</dbReference>